<accession>K6Y3H9</accession>
<dbReference type="RefSeq" id="WP_008842617.1">
    <property type="nucleotide sequence ID" value="NZ_BAEN01000004.1"/>
</dbReference>
<evidence type="ECO:0000313" key="2">
    <source>
        <dbReference type="EMBL" id="GAC12797.1"/>
    </source>
</evidence>
<dbReference type="OrthoDB" id="9793736at2"/>
<dbReference type="PROSITE" id="PS51354">
    <property type="entry name" value="GLUTAREDOXIN_2"/>
    <property type="match status" value="1"/>
</dbReference>
<dbReference type="PANTHER" id="PTHR45288">
    <property type="entry name" value="THIOREDOXIN FAMILY PROTEIN"/>
    <property type="match status" value="1"/>
</dbReference>
<dbReference type="Pfam" id="PF13417">
    <property type="entry name" value="GST_N_3"/>
    <property type="match status" value="1"/>
</dbReference>
<dbReference type="PROSITE" id="PS00195">
    <property type="entry name" value="GLUTAREDOXIN_1"/>
    <property type="match status" value="1"/>
</dbReference>
<dbReference type="InterPro" id="IPR011767">
    <property type="entry name" value="GLR_AS"/>
</dbReference>
<dbReference type="PROSITE" id="PS50404">
    <property type="entry name" value="GST_NTER"/>
    <property type="match status" value="1"/>
</dbReference>
<sequence length="126" mass="14755">MSFLLNIIRNFLGYIIVLVDFITRPSKQKRSAQAQQQVEQELQSMALYQFFACPFCIKTRRALHRLNLPMQTRNAKKGSEYRTELAQQGGKSKVPCLRISEDNKDVWMYESSDIIKYLEQRFGTVN</sequence>
<dbReference type="Gene3D" id="3.40.30.10">
    <property type="entry name" value="Glutaredoxin"/>
    <property type="match status" value="1"/>
</dbReference>
<dbReference type="AlphaFoldDB" id="K6Y3H9"/>
<evidence type="ECO:0000259" key="1">
    <source>
        <dbReference type="PROSITE" id="PS50404"/>
    </source>
</evidence>
<name>K6Y3H9_9ALTE</name>
<proteinExistence type="predicted"/>
<gene>
    <name evidence="2" type="ORF">GLIP_0142</name>
</gene>
<dbReference type="InterPro" id="IPR036249">
    <property type="entry name" value="Thioredoxin-like_sf"/>
</dbReference>
<dbReference type="STRING" id="1127673.GLIP_0142"/>
<reference evidence="2 3" key="1">
    <citation type="journal article" date="2017" name="Antonie Van Leeuwenhoek">
        <title>Rhizobium rhizosphaerae sp. nov., a novel species isolated from rice rhizosphere.</title>
        <authorList>
            <person name="Zhao J.J."/>
            <person name="Zhang J."/>
            <person name="Zhang R.J."/>
            <person name="Zhang C.W."/>
            <person name="Yin H.Q."/>
            <person name="Zhang X.X."/>
        </authorList>
    </citation>
    <scope>NUCLEOTIDE SEQUENCE [LARGE SCALE GENOMIC DNA]</scope>
    <source>
        <strain evidence="2 3">E3</strain>
    </source>
</reference>
<dbReference type="EMBL" id="BAEN01000004">
    <property type="protein sequence ID" value="GAC12797.1"/>
    <property type="molecule type" value="Genomic_DNA"/>
</dbReference>
<evidence type="ECO:0000313" key="3">
    <source>
        <dbReference type="Proteomes" id="UP000006334"/>
    </source>
</evidence>
<keyword evidence="3" id="KW-1185">Reference proteome</keyword>
<dbReference type="SUPFAM" id="SSF52833">
    <property type="entry name" value="Thioredoxin-like"/>
    <property type="match status" value="1"/>
</dbReference>
<dbReference type="eggNOG" id="COG0695">
    <property type="taxonomic scope" value="Bacteria"/>
</dbReference>
<organism evidence="2 3">
    <name type="scientific">Aliiglaciecola lipolytica E3</name>
    <dbReference type="NCBI Taxonomy" id="1127673"/>
    <lineage>
        <taxon>Bacteria</taxon>
        <taxon>Pseudomonadati</taxon>
        <taxon>Pseudomonadota</taxon>
        <taxon>Gammaproteobacteria</taxon>
        <taxon>Alteromonadales</taxon>
        <taxon>Alteromonadaceae</taxon>
        <taxon>Aliiglaciecola</taxon>
    </lineage>
</organism>
<feature type="domain" description="GST N-terminal" evidence="1">
    <location>
        <begin position="43"/>
        <end position="126"/>
    </location>
</feature>
<dbReference type="InterPro" id="IPR004045">
    <property type="entry name" value="Glutathione_S-Trfase_N"/>
</dbReference>
<dbReference type="Proteomes" id="UP000006334">
    <property type="component" value="Unassembled WGS sequence"/>
</dbReference>
<protein>
    <recommendedName>
        <fullName evidence="1">GST N-terminal domain-containing protein</fullName>
    </recommendedName>
</protein>
<dbReference type="PANTHER" id="PTHR45288:SF1">
    <property type="entry name" value="THIOREDOXIN FAMILY PROTEIN"/>
    <property type="match status" value="1"/>
</dbReference>
<comment type="caution">
    <text evidence="2">The sequence shown here is derived from an EMBL/GenBank/DDBJ whole genome shotgun (WGS) entry which is preliminary data.</text>
</comment>